<comment type="caution">
    <text evidence="1">The sequence shown here is derived from an EMBL/GenBank/DDBJ whole genome shotgun (WGS) entry which is preliminary data.</text>
</comment>
<evidence type="ECO:0000313" key="2">
    <source>
        <dbReference type="Proteomes" id="UP000013988"/>
    </source>
</evidence>
<dbReference type="PATRIC" id="fig|1202534.3.peg.1518"/>
<evidence type="ECO:0000313" key="1">
    <source>
        <dbReference type="EMBL" id="EOR26560.1"/>
    </source>
</evidence>
<gene>
    <name evidence="1" type="ORF">A500_07591</name>
</gene>
<accession>R9CBZ6</accession>
<reference evidence="1 2" key="1">
    <citation type="submission" date="2013-03" db="EMBL/GenBank/DDBJ databases">
        <title>Whole genome shotgun sequencing of Clostridium sartagoforme AAU1.</title>
        <authorList>
            <person name="Joshi C.G."/>
            <person name="Duggirala S.M."/>
            <person name="Nathani N.M."/>
            <person name="Bhatt V.D."/>
            <person name="Patel A.K."/>
            <person name="Pandya P.R."/>
            <person name="KaPatel J.A."/>
        </authorList>
    </citation>
    <scope>NUCLEOTIDE SEQUENCE [LARGE SCALE GENOMIC DNA]</scope>
    <source>
        <strain evidence="1 2">AAU1</strain>
    </source>
</reference>
<keyword evidence="2" id="KW-1185">Reference proteome</keyword>
<dbReference type="OrthoDB" id="1928827at2"/>
<sequence>MKEANLKLAQQDIDDALKTVDDMVSVIDGDDLSKDILKEKFLTLTEKVQELESILKTEGIL</sequence>
<dbReference type="Proteomes" id="UP000013988">
    <property type="component" value="Unassembled WGS sequence"/>
</dbReference>
<dbReference type="RefSeq" id="WP_016206919.1">
    <property type="nucleotide sequence ID" value="NZ_ASRV01000091.1"/>
</dbReference>
<dbReference type="EMBL" id="ASRV01000091">
    <property type="protein sequence ID" value="EOR26560.1"/>
    <property type="molecule type" value="Genomic_DNA"/>
</dbReference>
<name>R9CBZ6_9CLOT</name>
<protein>
    <submittedName>
        <fullName evidence="1">Uncharacterized protein</fullName>
    </submittedName>
</protein>
<organism evidence="1 2">
    <name type="scientific">Clostridium sartagoforme AAU1</name>
    <dbReference type="NCBI Taxonomy" id="1202534"/>
    <lineage>
        <taxon>Bacteria</taxon>
        <taxon>Bacillati</taxon>
        <taxon>Bacillota</taxon>
        <taxon>Clostridia</taxon>
        <taxon>Eubacteriales</taxon>
        <taxon>Clostridiaceae</taxon>
        <taxon>Clostridium</taxon>
    </lineage>
</organism>
<dbReference type="AlphaFoldDB" id="R9CBZ6"/>
<proteinExistence type="predicted"/>